<evidence type="ECO:0000256" key="3">
    <source>
        <dbReference type="ARBA" id="ARBA00023274"/>
    </source>
</evidence>
<feature type="compositionally biased region" description="Basic and acidic residues" evidence="5">
    <location>
        <begin position="557"/>
        <end position="573"/>
    </location>
</feature>
<dbReference type="InterPro" id="IPR042563">
    <property type="entry name" value="Ribosomal_protein_eS8_euk"/>
</dbReference>
<dbReference type="Gene3D" id="3.10.290.70">
    <property type="match status" value="1"/>
</dbReference>
<reference evidence="6" key="2">
    <citation type="journal article" date="2022" name="Hortic Res">
        <title>The genome of Dioscorea zingiberensis sheds light on the biosynthesis, origin and evolution of the medicinally important diosgenin saponins.</title>
        <authorList>
            <person name="Li Y."/>
            <person name="Tan C."/>
            <person name="Li Z."/>
            <person name="Guo J."/>
            <person name="Li S."/>
            <person name="Chen X."/>
            <person name="Wang C."/>
            <person name="Dai X."/>
            <person name="Yang H."/>
            <person name="Song W."/>
            <person name="Hou L."/>
            <person name="Xu J."/>
            <person name="Tong Z."/>
            <person name="Xu A."/>
            <person name="Yuan X."/>
            <person name="Wang W."/>
            <person name="Yang Q."/>
            <person name="Chen L."/>
            <person name="Sun Z."/>
            <person name="Wang K."/>
            <person name="Pan B."/>
            <person name="Chen J."/>
            <person name="Bao Y."/>
            <person name="Liu F."/>
            <person name="Qi X."/>
            <person name="Gang D.R."/>
            <person name="Wen J."/>
            <person name="Li J."/>
        </authorList>
    </citation>
    <scope>NUCLEOTIDE SEQUENCE</scope>
    <source>
        <strain evidence="6">Dzin_1.0</strain>
    </source>
</reference>
<dbReference type="InterPro" id="IPR006502">
    <property type="entry name" value="PDDEXK-like"/>
</dbReference>
<sequence length="634" mass="70145">MAFIRVKRVSDPLDDKVRARIRGVDGHYATSSGSEHEGTSCFSGLVHAFLEADDSPPPHDYVSGEDSGEDESPESRAAHVAGLVRELLGSSGKGNGLRRKVISDVSDAAKVFDGMPPALYRRAVMGRLRELGYNAGVCKARWESSGGLTAGSYEYVDVVVGKEVRYIVDLDFAAEFEIARATVEYEMVVRALPKVMVASPDELRRLVKVVADAARRSLKSKGLHLPPWRKGRYMVEKWLGPYRRTVNAGASSFSAGEVKCRAVGFHAVLSPRLRKMPLGLILGLGRAMRRKRTSSLSILSSKRGPRDYYKGKNCKPTGFHTRKGGYVIVDEKLPRYVIPDLSDFKLKPYVSQCARDATTSTTETADAPNIFSKGLLLINVKQLSGTKARRGRKCFEEEAAPGELAAVSLSAKMGISRDSMHKRRATGGKKKAWRKKRKYELGRQPANTKLSSNKTVRRIRVRGGNVKWRALRLDTGNFSWGSEAVTRKARIIDVVYNSSNNELVRTQTLVKSAIVQVDAAPFKQWYLQHYGVDIGRKKKAPAVTKKETTEEGEATGEEAKKSNHVMRKLEKRQQGRTLDTNIEDQFAGGRLFACISSRPGQCGRADGYILEGKELEFYQKKIQRKKGKSGAGAA</sequence>
<proteinExistence type="inferred from homology"/>
<evidence type="ECO:0000256" key="1">
    <source>
        <dbReference type="ARBA" id="ARBA00005257"/>
    </source>
</evidence>
<dbReference type="GO" id="GO:0006412">
    <property type="term" value="P:translation"/>
    <property type="evidence" value="ECO:0007669"/>
    <property type="project" value="InterPro"/>
</dbReference>
<evidence type="ECO:0000256" key="2">
    <source>
        <dbReference type="ARBA" id="ARBA00022980"/>
    </source>
</evidence>
<dbReference type="AlphaFoldDB" id="A0A9D5DC06"/>
<feature type="region of interest" description="Disordered" evidence="5">
    <location>
        <begin position="56"/>
        <end position="76"/>
    </location>
</feature>
<protein>
    <recommendedName>
        <fullName evidence="4">40S ribosomal protein S8</fullName>
    </recommendedName>
</protein>
<keyword evidence="7" id="KW-1185">Reference proteome</keyword>
<feature type="region of interest" description="Disordered" evidence="5">
    <location>
        <begin position="542"/>
        <end position="576"/>
    </location>
</feature>
<dbReference type="FunFam" id="1.10.168.20:FF:000002">
    <property type="entry name" value="40S ribosomal protein S8"/>
    <property type="match status" value="1"/>
</dbReference>
<accession>A0A9D5DC06</accession>
<dbReference type="Pfam" id="PF01201">
    <property type="entry name" value="Ribosomal_S8e"/>
    <property type="match status" value="1"/>
</dbReference>
<dbReference type="OrthoDB" id="548115at2759"/>
<name>A0A9D5DC06_9LILI</name>
<dbReference type="InterPro" id="IPR001047">
    <property type="entry name" value="Ribosomal_eS8"/>
</dbReference>
<reference evidence="6" key="1">
    <citation type="submission" date="2021-03" db="EMBL/GenBank/DDBJ databases">
        <authorList>
            <person name="Li Z."/>
            <person name="Yang C."/>
        </authorList>
    </citation>
    <scope>NUCLEOTIDE SEQUENCE</scope>
    <source>
        <strain evidence="6">Dzin_1.0</strain>
        <tissue evidence="6">Leaf</tissue>
    </source>
</reference>
<dbReference type="NCBIfam" id="TIGR00307">
    <property type="entry name" value="eS8"/>
    <property type="match status" value="1"/>
</dbReference>
<keyword evidence="3 4" id="KW-0687">Ribonucleoprotein</keyword>
<dbReference type="EMBL" id="JAGGNH010000001">
    <property type="protein sequence ID" value="KAJ0988940.1"/>
    <property type="molecule type" value="Genomic_DNA"/>
</dbReference>
<dbReference type="Pfam" id="PF09809">
    <property type="entry name" value="MRP-L27"/>
    <property type="match status" value="1"/>
</dbReference>
<dbReference type="InterPro" id="IPR022309">
    <property type="entry name" value="Ribosomal_Se8/biogenesis_NSA2"/>
</dbReference>
<gene>
    <name evidence="6" type="ORF">J5N97_007296</name>
</gene>
<dbReference type="GO" id="GO:0005762">
    <property type="term" value="C:mitochondrial large ribosomal subunit"/>
    <property type="evidence" value="ECO:0007669"/>
    <property type="project" value="InterPro"/>
</dbReference>
<dbReference type="FunFam" id="3.10.290.70:FF:000003">
    <property type="entry name" value="40S ribosomal protein S8"/>
    <property type="match status" value="1"/>
</dbReference>
<evidence type="ECO:0000256" key="4">
    <source>
        <dbReference type="RuleBase" id="RU000669"/>
    </source>
</evidence>
<dbReference type="Proteomes" id="UP001085076">
    <property type="component" value="Miscellaneous, Linkage group lg01"/>
</dbReference>
<evidence type="ECO:0000256" key="5">
    <source>
        <dbReference type="SAM" id="MobiDB-lite"/>
    </source>
</evidence>
<dbReference type="PANTHER" id="PTHR10394">
    <property type="entry name" value="40S RIBOSOMAL PROTEIN S8"/>
    <property type="match status" value="1"/>
</dbReference>
<dbReference type="PROSITE" id="PS01193">
    <property type="entry name" value="RIBOSOMAL_S8E"/>
    <property type="match status" value="1"/>
</dbReference>
<keyword evidence="2 4" id="KW-0689">Ribosomal protein</keyword>
<dbReference type="NCBIfam" id="TIGR01615">
    <property type="entry name" value="A_thal_3542"/>
    <property type="match status" value="1"/>
</dbReference>
<comment type="similarity">
    <text evidence="1 4">Belongs to the eukaryotic ribosomal protein eS8 family.</text>
</comment>
<dbReference type="InterPro" id="IPR018283">
    <property type="entry name" value="Ribosomal_eS8_CS"/>
</dbReference>
<dbReference type="Gene3D" id="1.10.168.20">
    <property type="entry name" value="Ribosomal protein S8e, subdomain"/>
    <property type="match status" value="1"/>
</dbReference>
<dbReference type="Pfam" id="PF04720">
    <property type="entry name" value="PDDEXK_6"/>
    <property type="match status" value="1"/>
</dbReference>
<dbReference type="CDD" id="cd11380">
    <property type="entry name" value="Ribosomal_S8e_like"/>
    <property type="match status" value="1"/>
</dbReference>
<organism evidence="6 7">
    <name type="scientific">Dioscorea zingiberensis</name>
    <dbReference type="NCBI Taxonomy" id="325984"/>
    <lineage>
        <taxon>Eukaryota</taxon>
        <taxon>Viridiplantae</taxon>
        <taxon>Streptophyta</taxon>
        <taxon>Embryophyta</taxon>
        <taxon>Tracheophyta</taxon>
        <taxon>Spermatophyta</taxon>
        <taxon>Magnoliopsida</taxon>
        <taxon>Liliopsida</taxon>
        <taxon>Dioscoreales</taxon>
        <taxon>Dioscoreaceae</taxon>
        <taxon>Dioscorea</taxon>
    </lineage>
</organism>
<evidence type="ECO:0000313" key="7">
    <source>
        <dbReference type="Proteomes" id="UP001085076"/>
    </source>
</evidence>
<dbReference type="GO" id="GO:0003735">
    <property type="term" value="F:structural constituent of ribosome"/>
    <property type="evidence" value="ECO:0007669"/>
    <property type="project" value="InterPro"/>
</dbReference>
<evidence type="ECO:0000313" key="6">
    <source>
        <dbReference type="EMBL" id="KAJ0988940.1"/>
    </source>
</evidence>
<dbReference type="InterPro" id="IPR019189">
    <property type="entry name" value="Ribosomal_mL41"/>
</dbReference>
<comment type="caution">
    <text evidence="6">The sequence shown here is derived from an EMBL/GenBank/DDBJ whole genome shotgun (WGS) entry which is preliminary data.</text>
</comment>